<evidence type="ECO:0000313" key="3">
    <source>
        <dbReference type="EMBL" id="KAJ8920689.1"/>
    </source>
</evidence>
<reference evidence="3 4" key="1">
    <citation type="journal article" date="2023" name="Insect Mol. Biol.">
        <title>Genome sequencing provides insights into the evolution of gene families encoding plant cell wall-degrading enzymes in longhorned beetles.</title>
        <authorList>
            <person name="Shin N.R."/>
            <person name="Okamura Y."/>
            <person name="Kirsch R."/>
            <person name="Pauchet Y."/>
        </authorList>
    </citation>
    <scope>NUCLEOTIDE SEQUENCE [LARGE SCALE GENOMIC DNA]</scope>
    <source>
        <strain evidence="3">EAD_L_NR</strain>
    </source>
</reference>
<feature type="region of interest" description="Disordered" evidence="1">
    <location>
        <begin position="12"/>
        <end position="81"/>
    </location>
</feature>
<dbReference type="Proteomes" id="UP001159042">
    <property type="component" value="Unassembled WGS sequence"/>
</dbReference>
<dbReference type="PROSITE" id="PS50213">
    <property type="entry name" value="FAS1"/>
    <property type="match status" value="4"/>
</dbReference>
<feature type="compositionally biased region" description="Basic and acidic residues" evidence="1">
    <location>
        <begin position="31"/>
        <end position="44"/>
    </location>
</feature>
<keyword evidence="4" id="KW-1185">Reference proteome</keyword>
<feature type="compositionally biased region" description="Basic and acidic residues" evidence="1">
    <location>
        <begin position="151"/>
        <end position="161"/>
    </location>
</feature>
<dbReference type="GO" id="GO:0007155">
    <property type="term" value="P:cell adhesion"/>
    <property type="evidence" value="ECO:0007669"/>
    <property type="project" value="TreeGrafter"/>
</dbReference>
<name>A0AAV8W2J3_9CUCU</name>
<dbReference type="InterPro" id="IPR036378">
    <property type="entry name" value="FAS1_dom_sf"/>
</dbReference>
<feature type="domain" description="FAS1" evidence="2">
    <location>
        <begin position="226"/>
        <end position="370"/>
    </location>
</feature>
<feature type="region of interest" description="Disordered" evidence="1">
    <location>
        <begin position="140"/>
        <end position="170"/>
    </location>
</feature>
<dbReference type="GO" id="GO:0050839">
    <property type="term" value="F:cell adhesion molecule binding"/>
    <property type="evidence" value="ECO:0007669"/>
    <property type="project" value="TreeGrafter"/>
</dbReference>
<feature type="compositionally biased region" description="Low complexity" evidence="1">
    <location>
        <begin position="59"/>
        <end position="73"/>
    </location>
</feature>
<dbReference type="GO" id="GO:0031012">
    <property type="term" value="C:extracellular matrix"/>
    <property type="evidence" value="ECO:0007669"/>
    <property type="project" value="TreeGrafter"/>
</dbReference>
<protein>
    <recommendedName>
        <fullName evidence="2">FAS1 domain-containing protein</fullName>
    </recommendedName>
</protein>
<feature type="domain" description="FAS1" evidence="2">
    <location>
        <begin position="510"/>
        <end position="651"/>
    </location>
</feature>
<feature type="compositionally biased region" description="Polar residues" evidence="1">
    <location>
        <begin position="18"/>
        <end position="30"/>
    </location>
</feature>
<accession>A0AAV8W2J3</accession>
<feature type="non-terminal residue" evidence="3">
    <location>
        <position position="1"/>
    </location>
</feature>
<dbReference type="SMART" id="SM00554">
    <property type="entry name" value="FAS1"/>
    <property type="match status" value="4"/>
</dbReference>
<gene>
    <name evidence="3" type="ORF">NQ315_004828</name>
</gene>
<dbReference type="AlphaFoldDB" id="A0AAV8W2J3"/>
<dbReference type="Pfam" id="PF02469">
    <property type="entry name" value="Fasciclin"/>
    <property type="match status" value="4"/>
</dbReference>
<dbReference type="GO" id="GO:0005615">
    <property type="term" value="C:extracellular space"/>
    <property type="evidence" value="ECO:0007669"/>
    <property type="project" value="TreeGrafter"/>
</dbReference>
<evidence type="ECO:0000259" key="2">
    <source>
        <dbReference type="PROSITE" id="PS50213"/>
    </source>
</evidence>
<dbReference type="PANTHER" id="PTHR10900">
    <property type="entry name" value="PERIOSTIN-RELATED"/>
    <property type="match status" value="1"/>
</dbReference>
<feature type="domain" description="FAS1" evidence="2">
    <location>
        <begin position="655"/>
        <end position="791"/>
    </location>
</feature>
<dbReference type="Gene3D" id="2.30.180.10">
    <property type="entry name" value="FAS1 domain"/>
    <property type="match status" value="4"/>
</dbReference>
<dbReference type="GO" id="GO:0030198">
    <property type="term" value="P:extracellular matrix organization"/>
    <property type="evidence" value="ECO:0007669"/>
    <property type="project" value="TreeGrafter"/>
</dbReference>
<dbReference type="InterPro" id="IPR050904">
    <property type="entry name" value="Adhesion/Biosynth-related"/>
</dbReference>
<evidence type="ECO:0000313" key="4">
    <source>
        <dbReference type="Proteomes" id="UP001159042"/>
    </source>
</evidence>
<dbReference type="PANTHER" id="PTHR10900:SF77">
    <property type="entry name" value="FI19380P1"/>
    <property type="match status" value="1"/>
</dbReference>
<evidence type="ECO:0000256" key="1">
    <source>
        <dbReference type="SAM" id="MobiDB-lite"/>
    </source>
</evidence>
<feature type="domain" description="FAS1" evidence="2">
    <location>
        <begin position="374"/>
        <end position="506"/>
    </location>
</feature>
<dbReference type="InterPro" id="IPR000782">
    <property type="entry name" value="FAS1_domain"/>
</dbReference>
<sequence>DLFNQDDPFAHTWAWANGNYNPTGIRSVASSERDREPLSPDYKDPVVTSGSDQKSVIQPKPTNPTTTTKSPDNPVIPGGVIDVDANNGGGFPTLTSSFGPEFDFTSSFGLSAKPFGGIGDLFSGFGGSQWWKGDNVCIEREESTDDDDKNEDQTEEKKNETETTAASPPDTFTTSIRLSNCFESSNKYECITKINNHGVVKTFTVRYKCCYGYKRESGKGCEKQGDLKPILDTLTDMRVDEFKGLIKGAGLESMFTDGNYSLIVPTDNALNMYNDKLNDMNKVDPTRRRRTANALSNKDLVLSHTLEGFVDLQDLTNEQLLKSENNNSTIRFNMYPTQSREKLVTANCARISKPNVLSKNGIVHVADGVVIPATEGIESIIRQHPKLTSFKKALEYTDISTHIKPEGHYTVFAPTDEAFNKLEEGQKQKILNGGGCVESILKFHFTPHTVCSSAIIGNATTHNVEGDILNLERTADDELIFEGKAKFTEADIMGTNGVIHLLDDIIIPTSGLYIGSVLRTHNFTKFQEIVDRAGLREEINALNNATVFVPVDTAFETPEAKKVLEAAKDNPEKLKEIVRYHIVQGQLQSSDMNNNLLLETNDYGKDIRVNLYSTLPLFTNVVNRATVNCAKMIGFDERACGSIIHEVSKVLVPPSQSILEIIDSTEKYSTLRTILKDTEVEKILQQSNQSITFLAPTDETFAAMDEKEKKVLLENKEKANLVLRNHVLTEVLCCAGVGPQSWGFSSFVTTLGSGHVEIGRSGSQIRINKGVITSCDTLATNGVVHTINKVLLPRRPQVSPTIGGGFFLFDI</sequence>
<organism evidence="3 4">
    <name type="scientific">Exocentrus adspersus</name>
    <dbReference type="NCBI Taxonomy" id="1586481"/>
    <lineage>
        <taxon>Eukaryota</taxon>
        <taxon>Metazoa</taxon>
        <taxon>Ecdysozoa</taxon>
        <taxon>Arthropoda</taxon>
        <taxon>Hexapoda</taxon>
        <taxon>Insecta</taxon>
        <taxon>Pterygota</taxon>
        <taxon>Neoptera</taxon>
        <taxon>Endopterygota</taxon>
        <taxon>Coleoptera</taxon>
        <taxon>Polyphaga</taxon>
        <taxon>Cucujiformia</taxon>
        <taxon>Chrysomeloidea</taxon>
        <taxon>Cerambycidae</taxon>
        <taxon>Lamiinae</taxon>
        <taxon>Acanthocinini</taxon>
        <taxon>Exocentrus</taxon>
    </lineage>
</organism>
<dbReference type="SUPFAM" id="SSF82153">
    <property type="entry name" value="FAS1 domain"/>
    <property type="match status" value="4"/>
</dbReference>
<comment type="caution">
    <text evidence="3">The sequence shown here is derived from an EMBL/GenBank/DDBJ whole genome shotgun (WGS) entry which is preliminary data.</text>
</comment>
<proteinExistence type="predicted"/>
<dbReference type="EMBL" id="JANEYG010000013">
    <property type="protein sequence ID" value="KAJ8920689.1"/>
    <property type="molecule type" value="Genomic_DNA"/>
</dbReference>